<dbReference type="PROSITE" id="PS00061">
    <property type="entry name" value="ADH_SHORT"/>
    <property type="match status" value="1"/>
</dbReference>
<organism evidence="14 15">
    <name type="scientific">Patellaria atrata CBS 101060</name>
    <dbReference type="NCBI Taxonomy" id="1346257"/>
    <lineage>
        <taxon>Eukaryota</taxon>
        <taxon>Fungi</taxon>
        <taxon>Dikarya</taxon>
        <taxon>Ascomycota</taxon>
        <taxon>Pezizomycotina</taxon>
        <taxon>Dothideomycetes</taxon>
        <taxon>Dothideomycetes incertae sedis</taxon>
        <taxon>Patellariales</taxon>
        <taxon>Patellariaceae</taxon>
        <taxon>Patellaria</taxon>
    </lineage>
</organism>
<evidence type="ECO:0000256" key="7">
    <source>
        <dbReference type="ARBA" id="ARBA00022989"/>
    </source>
</evidence>
<comment type="pathway">
    <text evidence="1">Lipid metabolism; fatty acid biosynthesis.</text>
</comment>
<keyword evidence="9 12" id="KW-0443">Lipid metabolism</keyword>
<feature type="transmembrane region" description="Helical" evidence="13">
    <location>
        <begin position="15"/>
        <end position="42"/>
    </location>
</feature>
<dbReference type="GO" id="GO:0030497">
    <property type="term" value="P:fatty acid elongation"/>
    <property type="evidence" value="ECO:0007669"/>
    <property type="project" value="UniProtKB-UniRule"/>
</dbReference>
<evidence type="ECO:0000256" key="5">
    <source>
        <dbReference type="ARBA" id="ARBA00022832"/>
    </source>
</evidence>
<dbReference type="EC" id="1.1.1.330" evidence="12"/>
<evidence type="ECO:0000256" key="6">
    <source>
        <dbReference type="ARBA" id="ARBA00022857"/>
    </source>
</evidence>
<keyword evidence="3 12" id="KW-0812">Transmembrane</keyword>
<dbReference type="GO" id="GO:0030148">
    <property type="term" value="P:sphingolipid biosynthetic process"/>
    <property type="evidence" value="ECO:0007669"/>
    <property type="project" value="UniProtKB-ARBA"/>
</dbReference>
<dbReference type="InterPro" id="IPR027533">
    <property type="entry name" value="3_ketoreductase_fungal"/>
</dbReference>
<evidence type="ECO:0000256" key="10">
    <source>
        <dbReference type="ARBA" id="ARBA00023136"/>
    </source>
</evidence>
<evidence type="ECO:0000256" key="11">
    <source>
        <dbReference type="ARBA" id="ARBA00023160"/>
    </source>
</evidence>
<evidence type="ECO:0000313" key="15">
    <source>
        <dbReference type="Proteomes" id="UP000799429"/>
    </source>
</evidence>
<evidence type="ECO:0000256" key="2">
    <source>
        <dbReference type="ARBA" id="ARBA00022516"/>
    </source>
</evidence>
<reference evidence="14" key="1">
    <citation type="journal article" date="2020" name="Stud. Mycol.">
        <title>101 Dothideomycetes genomes: a test case for predicting lifestyles and emergence of pathogens.</title>
        <authorList>
            <person name="Haridas S."/>
            <person name="Albert R."/>
            <person name="Binder M."/>
            <person name="Bloem J."/>
            <person name="Labutti K."/>
            <person name="Salamov A."/>
            <person name="Andreopoulos B."/>
            <person name="Baker S."/>
            <person name="Barry K."/>
            <person name="Bills G."/>
            <person name="Bluhm B."/>
            <person name="Cannon C."/>
            <person name="Castanera R."/>
            <person name="Culley D."/>
            <person name="Daum C."/>
            <person name="Ezra D."/>
            <person name="Gonzalez J."/>
            <person name="Henrissat B."/>
            <person name="Kuo A."/>
            <person name="Liang C."/>
            <person name="Lipzen A."/>
            <person name="Lutzoni F."/>
            <person name="Magnuson J."/>
            <person name="Mondo S."/>
            <person name="Nolan M."/>
            <person name="Ohm R."/>
            <person name="Pangilinan J."/>
            <person name="Park H.-J."/>
            <person name="Ramirez L."/>
            <person name="Alfaro M."/>
            <person name="Sun H."/>
            <person name="Tritt A."/>
            <person name="Yoshinaga Y."/>
            <person name="Zwiers L.-H."/>
            <person name="Turgeon B."/>
            <person name="Goodwin S."/>
            <person name="Spatafora J."/>
            <person name="Crous P."/>
            <person name="Grigoriev I."/>
        </authorList>
    </citation>
    <scope>NUCLEOTIDE SEQUENCE</scope>
    <source>
        <strain evidence="14">CBS 101060</strain>
    </source>
</reference>
<dbReference type="CDD" id="cd05356">
    <property type="entry name" value="17beta-HSD1_like_SDR_c"/>
    <property type="match status" value="1"/>
</dbReference>
<comment type="similarity">
    <text evidence="12">Belongs to the short-chain dehydrogenases/reductases (SDR) family.</text>
</comment>
<dbReference type="PRINTS" id="PR00081">
    <property type="entry name" value="GDHRDH"/>
</dbReference>
<dbReference type="OrthoDB" id="5545019at2759"/>
<sequence>MALQDFIDQAPKATVVLAAVGALYILKQSWSFLYVLLSLFVLPGKSLSRFGPKGSWAVVTGASDGIGKEFALQLARKGFNIVLISRTQSKLEALAQEIESKNGSVKTKILAMDFTENKDSDYARIQQLVEDLDVSILINNVGQSHSIPVPFLETPHKEMTDIITINCLGTLRVTQTIAPKLVKRRKGLILTMASMGGATPTPLLATYSGSKAFLQFWSTAFASELKGSGVTVQLVQSYLVTSAMSKIRKTSVLIPAPRPFVQSTLAKIGLPGGAVGVPDTLTPYWSHGLAYWFFNKVLGIFNPILIQQNKVMHESIRKRALRKAEREAKKV</sequence>
<dbReference type="Proteomes" id="UP000799429">
    <property type="component" value="Unassembled WGS sequence"/>
</dbReference>
<keyword evidence="2 12" id="KW-0444">Lipid biosynthesis</keyword>
<comment type="subcellular location">
    <subcellularLocation>
        <location evidence="12">Endoplasmic reticulum membrane</location>
        <topology evidence="12">Single-pass membrane protein</topology>
    </subcellularLocation>
</comment>
<gene>
    <name evidence="14" type="ORF">M501DRAFT_980621</name>
</gene>
<dbReference type="InterPro" id="IPR020904">
    <property type="entry name" value="Sc_DH/Rdtase_CS"/>
</dbReference>
<dbReference type="FunFam" id="3.40.50.720:FF:000317">
    <property type="entry name" value="Very-long-chain 3-oxoacyl-CoA reductase"/>
    <property type="match status" value="1"/>
</dbReference>
<dbReference type="AlphaFoldDB" id="A0A9P4VN91"/>
<accession>A0A9P4VN91</accession>
<evidence type="ECO:0000256" key="1">
    <source>
        <dbReference type="ARBA" id="ARBA00005194"/>
    </source>
</evidence>
<dbReference type="GO" id="GO:0045703">
    <property type="term" value="F:ketoreductase activity"/>
    <property type="evidence" value="ECO:0007669"/>
    <property type="project" value="UniProtKB-UniRule"/>
</dbReference>
<keyword evidence="5 12" id="KW-0276">Fatty acid metabolism</keyword>
<keyword evidence="11 12" id="KW-0275">Fatty acid biosynthesis</keyword>
<dbReference type="EMBL" id="MU006105">
    <property type="protein sequence ID" value="KAF2836025.1"/>
    <property type="molecule type" value="Genomic_DNA"/>
</dbReference>
<dbReference type="InterPro" id="IPR002347">
    <property type="entry name" value="SDR_fam"/>
</dbReference>
<evidence type="ECO:0000313" key="14">
    <source>
        <dbReference type="EMBL" id="KAF2836025.1"/>
    </source>
</evidence>
<dbReference type="Gene3D" id="3.40.50.720">
    <property type="entry name" value="NAD(P)-binding Rossmann-like Domain"/>
    <property type="match status" value="1"/>
</dbReference>
<comment type="catalytic activity">
    <reaction evidence="12">
        <text>a very-long-chain (3R)-3-hydroxyacyl-CoA + NADP(+) = a very-long-chain 3-oxoacyl-CoA + NADPH + H(+)</text>
        <dbReference type="Rhea" id="RHEA:48680"/>
        <dbReference type="ChEBI" id="CHEBI:15378"/>
        <dbReference type="ChEBI" id="CHEBI:57783"/>
        <dbReference type="ChEBI" id="CHEBI:58349"/>
        <dbReference type="ChEBI" id="CHEBI:85440"/>
        <dbReference type="ChEBI" id="CHEBI:90725"/>
        <dbReference type="EC" id="1.1.1.330"/>
    </reaction>
</comment>
<protein>
    <recommendedName>
        <fullName evidence="12">Very-long-chain 3-oxoacyl-CoA reductase</fullName>
        <ecNumber evidence="12">1.1.1.330</ecNumber>
    </recommendedName>
    <alternativeName>
        <fullName evidence="12">3-ketoacyl-CoA reductase</fullName>
        <shortName evidence="12">3-ketoreductase</shortName>
        <shortName evidence="12">KAR</shortName>
    </alternativeName>
    <alternativeName>
        <fullName evidence="12">Microsomal beta-keto-reductase</fullName>
    </alternativeName>
</protein>
<evidence type="ECO:0000256" key="12">
    <source>
        <dbReference type="HAMAP-Rule" id="MF_03107"/>
    </source>
</evidence>
<evidence type="ECO:0000256" key="4">
    <source>
        <dbReference type="ARBA" id="ARBA00022824"/>
    </source>
</evidence>
<dbReference type="HAMAP" id="MF_03107">
    <property type="entry name" value="3_ketoreductase"/>
    <property type="match status" value="1"/>
</dbReference>
<comment type="function">
    <text evidence="12">Component of the microsomal membrane bound fatty acid elongation system, which produces the 26-carbon very long-chain fatty acids (VLCFA) from palmitate. Catalyzes the reduction of the 3-ketoacyl-CoA intermediate that is formed in each cycle of fatty acid elongation. VLCFAs serve as precursors for ceramide and sphingolipids.</text>
</comment>
<keyword evidence="4 12" id="KW-0256">Endoplasmic reticulum</keyword>
<evidence type="ECO:0000256" key="3">
    <source>
        <dbReference type="ARBA" id="ARBA00022692"/>
    </source>
</evidence>
<dbReference type="InterPro" id="IPR036291">
    <property type="entry name" value="NAD(P)-bd_dom_sf"/>
</dbReference>
<feature type="active site" description="Proton acceptor" evidence="12">
    <location>
        <position position="207"/>
    </location>
</feature>
<keyword evidence="8 12" id="KW-0560">Oxidoreductase</keyword>
<dbReference type="PIRSF" id="PIRSF000126">
    <property type="entry name" value="11-beta-HSD1"/>
    <property type="match status" value="1"/>
</dbReference>
<keyword evidence="10 12" id="KW-0472">Membrane</keyword>
<feature type="binding site" evidence="12">
    <location>
        <position position="194"/>
    </location>
    <ligand>
        <name>substrate</name>
    </ligand>
</feature>
<evidence type="ECO:0000256" key="8">
    <source>
        <dbReference type="ARBA" id="ARBA00023002"/>
    </source>
</evidence>
<dbReference type="GO" id="GO:0141040">
    <property type="term" value="F:very-long-chain 3-oxoacyl-CoA reductase activity"/>
    <property type="evidence" value="ECO:0007669"/>
    <property type="project" value="UniProtKB-EC"/>
</dbReference>
<proteinExistence type="inferred from homology"/>
<dbReference type="GO" id="GO:0005789">
    <property type="term" value="C:endoplasmic reticulum membrane"/>
    <property type="evidence" value="ECO:0007669"/>
    <property type="project" value="UniProtKB-SubCell"/>
</dbReference>
<evidence type="ECO:0000256" key="9">
    <source>
        <dbReference type="ARBA" id="ARBA00023098"/>
    </source>
</evidence>
<dbReference type="SUPFAM" id="SSF51735">
    <property type="entry name" value="NAD(P)-binding Rossmann-fold domains"/>
    <property type="match status" value="1"/>
</dbReference>
<dbReference type="PANTHER" id="PTHR43086">
    <property type="entry name" value="VERY-LONG-CHAIN 3-OXOOACYL-COA REDUCTASE"/>
    <property type="match status" value="1"/>
</dbReference>
<keyword evidence="7 12" id="KW-1133">Transmembrane helix</keyword>
<keyword evidence="6 12" id="KW-0521">NADP</keyword>
<name>A0A9P4VN91_9PEZI</name>
<keyword evidence="15" id="KW-1185">Reference proteome</keyword>
<dbReference type="PANTHER" id="PTHR43086:SF2">
    <property type="entry name" value="HYDROXYSTEROID DEHYDROGENASE-LIKE PROTEIN 1"/>
    <property type="match status" value="1"/>
</dbReference>
<comment type="caution">
    <text evidence="14">The sequence shown here is derived from an EMBL/GenBank/DDBJ whole genome shotgun (WGS) entry which is preliminary data.</text>
</comment>
<dbReference type="Pfam" id="PF00106">
    <property type="entry name" value="adh_short"/>
    <property type="match status" value="1"/>
</dbReference>
<evidence type="ECO:0000256" key="13">
    <source>
        <dbReference type="SAM" id="Phobius"/>
    </source>
</evidence>